<sequence>MLGLIAFSLNIEYLIADILEESRNLAIEVYRAAYIANSSNSTPNLNSNLSKRASFILGLYNLAIEEEEEQSDLSSNSSSSSDSTTQLAQLLA</sequence>
<dbReference type="AlphaFoldDB" id="A0AAD9HXJ3"/>
<accession>A0AAD9HXJ3</accession>
<organism evidence="2 3">
    <name type="scientific">Phyllachora maydis</name>
    <dbReference type="NCBI Taxonomy" id="1825666"/>
    <lineage>
        <taxon>Eukaryota</taxon>
        <taxon>Fungi</taxon>
        <taxon>Dikarya</taxon>
        <taxon>Ascomycota</taxon>
        <taxon>Pezizomycotina</taxon>
        <taxon>Sordariomycetes</taxon>
        <taxon>Sordariomycetidae</taxon>
        <taxon>Phyllachorales</taxon>
        <taxon>Phyllachoraceae</taxon>
        <taxon>Phyllachora</taxon>
    </lineage>
</organism>
<evidence type="ECO:0000256" key="1">
    <source>
        <dbReference type="SAM" id="MobiDB-lite"/>
    </source>
</evidence>
<feature type="region of interest" description="Disordered" evidence="1">
    <location>
        <begin position="70"/>
        <end position="92"/>
    </location>
</feature>
<dbReference type="EMBL" id="JAQQPM010000001">
    <property type="protein sequence ID" value="KAK2067369.1"/>
    <property type="molecule type" value="Genomic_DNA"/>
</dbReference>
<keyword evidence="3" id="KW-1185">Reference proteome</keyword>
<proteinExistence type="predicted"/>
<name>A0AAD9HXJ3_9PEZI</name>
<comment type="caution">
    <text evidence="2">The sequence shown here is derived from an EMBL/GenBank/DDBJ whole genome shotgun (WGS) entry which is preliminary data.</text>
</comment>
<evidence type="ECO:0000313" key="3">
    <source>
        <dbReference type="Proteomes" id="UP001217918"/>
    </source>
</evidence>
<protein>
    <submittedName>
        <fullName evidence="2">Uncharacterized protein</fullName>
    </submittedName>
</protein>
<feature type="compositionally biased region" description="Low complexity" evidence="1">
    <location>
        <begin position="72"/>
        <end position="92"/>
    </location>
</feature>
<reference evidence="2" key="1">
    <citation type="journal article" date="2023" name="Mol. Plant Microbe Interact.">
        <title>Elucidating the Obligate Nature and Biological Capacity of an Invasive Fungal Corn Pathogen.</title>
        <authorList>
            <person name="MacCready J.S."/>
            <person name="Roggenkamp E.M."/>
            <person name="Gdanetz K."/>
            <person name="Chilvers M.I."/>
        </authorList>
    </citation>
    <scope>NUCLEOTIDE SEQUENCE</scope>
    <source>
        <strain evidence="2">PM02</strain>
    </source>
</reference>
<gene>
    <name evidence="2" type="ORF">P8C59_001118</name>
</gene>
<evidence type="ECO:0000313" key="2">
    <source>
        <dbReference type="EMBL" id="KAK2067369.1"/>
    </source>
</evidence>
<dbReference type="Proteomes" id="UP001217918">
    <property type="component" value="Unassembled WGS sequence"/>
</dbReference>